<dbReference type="InterPro" id="IPR044926">
    <property type="entry name" value="RGS_subdomain_2"/>
</dbReference>
<dbReference type="PANTHER" id="PTHR10845:SF192">
    <property type="entry name" value="DOUBLE HIT, ISOFORM B"/>
    <property type="match status" value="1"/>
</dbReference>
<dbReference type="AlphaFoldDB" id="A0A8H8A1C4"/>
<dbReference type="PROSITE" id="PS50132">
    <property type="entry name" value="RGS"/>
    <property type="match status" value="1"/>
</dbReference>
<feature type="domain" description="RGS" evidence="2">
    <location>
        <begin position="174"/>
        <end position="269"/>
    </location>
</feature>
<feature type="compositionally biased region" description="Basic and acidic residues" evidence="1">
    <location>
        <begin position="121"/>
        <end position="135"/>
    </location>
</feature>
<feature type="region of interest" description="Disordered" evidence="1">
    <location>
        <begin position="426"/>
        <end position="447"/>
    </location>
</feature>
<dbReference type="Pfam" id="PF00615">
    <property type="entry name" value="RGS"/>
    <property type="match status" value="1"/>
</dbReference>
<dbReference type="InterPro" id="IPR036305">
    <property type="entry name" value="RGS_sf"/>
</dbReference>
<feature type="region of interest" description="Disordered" evidence="1">
    <location>
        <begin position="121"/>
        <end position="167"/>
    </location>
</feature>
<dbReference type="InterPro" id="IPR016137">
    <property type="entry name" value="RGS"/>
</dbReference>
<dbReference type="OrthoDB" id="196547at2759"/>
<feature type="compositionally biased region" description="Gly residues" evidence="1">
    <location>
        <begin position="137"/>
        <end position="149"/>
    </location>
</feature>
<dbReference type="EMBL" id="JAEFCI010000971">
    <property type="protein sequence ID" value="KAG5463212.1"/>
    <property type="molecule type" value="Genomic_DNA"/>
</dbReference>
<evidence type="ECO:0000259" key="2">
    <source>
        <dbReference type="PROSITE" id="PS50132"/>
    </source>
</evidence>
<dbReference type="Proteomes" id="UP000673691">
    <property type="component" value="Unassembled WGS sequence"/>
</dbReference>
<evidence type="ECO:0000313" key="3">
    <source>
        <dbReference type="EMBL" id="KAG5463212.1"/>
    </source>
</evidence>
<feature type="compositionally biased region" description="Low complexity" evidence="1">
    <location>
        <begin position="570"/>
        <end position="588"/>
    </location>
</feature>
<feature type="compositionally biased region" description="Pro residues" evidence="1">
    <location>
        <begin position="862"/>
        <end position="871"/>
    </location>
</feature>
<keyword evidence="4" id="KW-1185">Reference proteome</keyword>
<organism evidence="3 4">
    <name type="scientific">Olpidium bornovanus</name>
    <dbReference type="NCBI Taxonomy" id="278681"/>
    <lineage>
        <taxon>Eukaryota</taxon>
        <taxon>Fungi</taxon>
        <taxon>Fungi incertae sedis</taxon>
        <taxon>Olpidiomycota</taxon>
        <taxon>Olpidiomycotina</taxon>
        <taxon>Olpidiomycetes</taxon>
        <taxon>Olpidiales</taxon>
        <taxon>Olpidiaceae</taxon>
        <taxon>Olpidium</taxon>
    </lineage>
</organism>
<protein>
    <recommendedName>
        <fullName evidence="2">RGS domain-containing protein</fullName>
    </recommendedName>
</protein>
<feature type="compositionally biased region" description="Low complexity" evidence="1">
    <location>
        <begin position="872"/>
        <end position="882"/>
    </location>
</feature>
<reference evidence="3 4" key="1">
    <citation type="journal article" name="Sci. Rep.">
        <title>Genome-scale phylogenetic analyses confirm Olpidium as the closest living zoosporic fungus to the non-flagellated, terrestrial fungi.</title>
        <authorList>
            <person name="Chang Y."/>
            <person name="Rochon D."/>
            <person name="Sekimoto S."/>
            <person name="Wang Y."/>
            <person name="Chovatia M."/>
            <person name="Sandor L."/>
            <person name="Salamov A."/>
            <person name="Grigoriev I.V."/>
            <person name="Stajich J.E."/>
            <person name="Spatafora J.W."/>
        </authorList>
    </citation>
    <scope>NUCLEOTIDE SEQUENCE [LARGE SCALE GENOMIC DNA]</scope>
    <source>
        <strain evidence="3">S191</strain>
    </source>
</reference>
<feature type="region of interest" description="Disordered" evidence="1">
    <location>
        <begin position="818"/>
        <end position="899"/>
    </location>
</feature>
<dbReference type="PANTHER" id="PTHR10845">
    <property type="entry name" value="REGULATOR OF G PROTEIN SIGNALING"/>
    <property type="match status" value="1"/>
</dbReference>
<feature type="region of interest" description="Disordered" evidence="1">
    <location>
        <begin position="518"/>
        <end position="601"/>
    </location>
</feature>
<feature type="compositionally biased region" description="Pro residues" evidence="1">
    <location>
        <begin position="432"/>
        <end position="443"/>
    </location>
</feature>
<sequence length="899" mass="96111">YGRDIEHLARLIEAEHAFRYNTVGRRGSNAAGAPYYKRRSSVVSDVADIAEDPYEPLEVCLLYDVGTVPLKFREKIGDVLNMDDVVNVLNAADVRSQGGQVCPQVPAGQFSYQVHRGDRRTSQLLEPVRDGEPLRTDGGGGDSGAAGAGDGEEPDANAGPARRPQPPHDPCLAVLRNLVGLEIFQEFCTRDFSVENLLLWLDVEMFTSLKDPATFLTHARYIYLTYLAESAPLQVNLREDVIRDVPWPLQSGWLVDRAMFDEPNLEVMQSAVEMADNSTKWVSQSFAKAPGGVKEQFLKRAMNLFFPRSRPVEGYFEDSNRLTTAQKLTTIQKEKKLAKFFGAKPSSELLAGQHLHGTGPQGEPLPGDSLFGLPDAGVVTPVSATAEESDLWSKKKRMEKLEGFFGDRLGTNQLADQKLYTPYDSAACAGQPQPPPPPPPPPTQTRLGGAVSTILRRASDTSMSSADEPAGAMNANDLSADERRVLAKRSKKLRGILGEPLRESVVATAITMLAKTAQSAEDLTSSSIAESDAGVPSAAREDGGPSAGAAEAEREAGSGGGGVLADSPVSPGGPLSAGLPGGEAAAAGPFGGGPTVARDSKEYRRKKLEKLVAFLGEQVPEESLLGWPVVSASYPPSQQQQQLQQQPGPADRSPRESRFKQAMSPTTKKVILKRSNKLERMLGQRLPPELLAKSDTSQLARESIASLTSIVQDPDSLLELMGCMTDFDAGGDGAGGGAGAGPPFGEGGGAGGDPAAVRMARIRKLKKLQRFFGSNFDPVAHVEAVILDDLEKSIDDEISSGKDLRDLKQQVGQLRQELRKAGSSLSFPEIGEEAEAHRHHHHDHAAGRQALLAPSPSDEYAAPPPPTPPWATPRLRPLGSSPLRPPAVAAREGPAASAP</sequence>
<name>A0A8H8A1C4_9FUNG</name>
<feature type="region of interest" description="Disordered" evidence="1">
    <location>
        <begin position="630"/>
        <end position="666"/>
    </location>
</feature>
<evidence type="ECO:0000256" key="1">
    <source>
        <dbReference type="SAM" id="MobiDB-lite"/>
    </source>
</evidence>
<gene>
    <name evidence="3" type="ORF">BJ554DRAFT_976</name>
</gene>
<dbReference type="CDD" id="cd07440">
    <property type="entry name" value="RGS"/>
    <property type="match status" value="1"/>
</dbReference>
<feature type="compositionally biased region" description="Polar residues" evidence="1">
    <location>
        <begin position="518"/>
        <end position="529"/>
    </location>
</feature>
<dbReference type="SMART" id="SM00315">
    <property type="entry name" value="RGS"/>
    <property type="match status" value="1"/>
</dbReference>
<dbReference type="SUPFAM" id="SSF48097">
    <property type="entry name" value="Regulator of G-protein signaling, RGS"/>
    <property type="match status" value="1"/>
</dbReference>
<comment type="caution">
    <text evidence="3">The sequence shown here is derived from an EMBL/GenBank/DDBJ whole genome shotgun (WGS) entry which is preliminary data.</text>
</comment>
<feature type="non-terminal residue" evidence="3">
    <location>
        <position position="1"/>
    </location>
</feature>
<evidence type="ECO:0000313" key="4">
    <source>
        <dbReference type="Proteomes" id="UP000673691"/>
    </source>
</evidence>
<dbReference type="Gene3D" id="1.10.167.10">
    <property type="entry name" value="Regulator of G-protein Signalling 4, domain 2"/>
    <property type="match status" value="1"/>
</dbReference>
<accession>A0A8H8A1C4</accession>
<proteinExistence type="predicted"/>